<keyword evidence="4 7" id="KW-0812">Transmembrane</keyword>
<proteinExistence type="predicted"/>
<feature type="transmembrane region" description="Helical" evidence="7">
    <location>
        <begin position="6"/>
        <end position="24"/>
    </location>
</feature>
<keyword evidence="10" id="KW-1185">Reference proteome</keyword>
<dbReference type="PANTHER" id="PTHR44733">
    <property type="entry name" value="DNAJ HOMOLOG SUBFAMILY C MEMBER 22"/>
    <property type="match status" value="1"/>
</dbReference>
<dbReference type="GO" id="GO:0016020">
    <property type="term" value="C:membrane"/>
    <property type="evidence" value="ECO:0007669"/>
    <property type="project" value="UniProtKB-SubCell"/>
</dbReference>
<dbReference type="InterPro" id="IPR001623">
    <property type="entry name" value="DnaJ_domain"/>
</dbReference>
<dbReference type="EnsemblMetazoa" id="XM_038193117.1">
    <property type="protein sequence ID" value="XP_038049045.1"/>
    <property type="gene ID" value="LOC119722786"/>
</dbReference>
<dbReference type="CDD" id="cd06257">
    <property type="entry name" value="DnaJ"/>
    <property type="match status" value="1"/>
</dbReference>
<feature type="transmembrane region" description="Helical" evidence="7">
    <location>
        <begin position="117"/>
        <end position="136"/>
    </location>
</feature>
<evidence type="ECO:0000256" key="2">
    <source>
        <dbReference type="ARBA" id="ARBA00004141"/>
    </source>
</evidence>
<dbReference type="Gene3D" id="1.10.287.110">
    <property type="entry name" value="DnaJ domain"/>
    <property type="match status" value="1"/>
</dbReference>
<evidence type="ECO:0000256" key="3">
    <source>
        <dbReference type="ARBA" id="ARBA00020945"/>
    </source>
</evidence>
<dbReference type="RefSeq" id="XP_038049045.1">
    <property type="nucleotide sequence ID" value="XM_038193117.1"/>
</dbReference>
<dbReference type="PRINTS" id="PR00625">
    <property type="entry name" value="JDOMAIN"/>
</dbReference>
<dbReference type="RefSeq" id="XP_038049046.1">
    <property type="nucleotide sequence ID" value="XM_038193118.1"/>
</dbReference>
<evidence type="ECO:0000313" key="9">
    <source>
        <dbReference type="EnsemblMetazoa" id="XP_038049045.1"/>
    </source>
</evidence>
<evidence type="ECO:0000313" key="10">
    <source>
        <dbReference type="Proteomes" id="UP000887568"/>
    </source>
</evidence>
<evidence type="ECO:0000256" key="4">
    <source>
        <dbReference type="ARBA" id="ARBA00022692"/>
    </source>
</evidence>
<name>A0A913ZDL9_PATMI</name>
<dbReference type="Proteomes" id="UP000887568">
    <property type="component" value="Unplaced"/>
</dbReference>
<feature type="transmembrane region" description="Helical" evidence="7">
    <location>
        <begin position="86"/>
        <end position="105"/>
    </location>
</feature>
<dbReference type="SMART" id="SM00271">
    <property type="entry name" value="DnaJ"/>
    <property type="match status" value="1"/>
</dbReference>
<dbReference type="AlphaFoldDB" id="A0A913ZDL9"/>
<dbReference type="OMA" id="VWWHCLL"/>
<dbReference type="Pfam" id="PF05154">
    <property type="entry name" value="TM2"/>
    <property type="match status" value="1"/>
</dbReference>
<accession>A0A913ZDL9</accession>
<dbReference type="Pfam" id="PF00226">
    <property type="entry name" value="DnaJ"/>
    <property type="match status" value="1"/>
</dbReference>
<dbReference type="GeneID" id="119722786"/>
<evidence type="ECO:0000256" key="7">
    <source>
        <dbReference type="SAM" id="Phobius"/>
    </source>
</evidence>
<dbReference type="OrthoDB" id="10262359at2759"/>
<evidence type="ECO:0000259" key="8">
    <source>
        <dbReference type="PROSITE" id="PS50076"/>
    </source>
</evidence>
<comment type="function">
    <text evidence="1">May function as a co-chaperone.</text>
</comment>
<keyword evidence="5 7" id="KW-1133">Transmembrane helix</keyword>
<sequence>MANLFVAYVLWLFLGWLGVHHFYLGRDRQAFVWWSTCGGIFGLGWFRDIWRIPSYVDAANREPYYMTRLKEKIAMRKYPSFDPVRFIGQTCFGTFMGYLSMLTISEEYHVENPIPRSCLVPFAVAVAVHIVGNIGWETVSFKWALAGPCILALVFPGNPHIIVYMALLSSILSQWDRGFKTVEPPPAASSRQRGFCTRVFVLCLAGSLVISMWGSALYFNASVTTSDGETIKFRDAVDHFFNSPFWKQFKETVQQLFNEWQESGWENMWSRFVAALDPEGEQNAYEVLGLSKNATKEEITKRYRQLAKQFHPDKNLKGNQEEVAEKFMQIQAAYETLTKIRDRRSRTKRYYDSSD</sequence>
<dbReference type="InterPro" id="IPR007829">
    <property type="entry name" value="TM2"/>
</dbReference>
<dbReference type="PROSITE" id="PS50076">
    <property type="entry name" value="DNAJ_2"/>
    <property type="match status" value="1"/>
</dbReference>
<evidence type="ECO:0000256" key="5">
    <source>
        <dbReference type="ARBA" id="ARBA00022989"/>
    </source>
</evidence>
<comment type="subcellular location">
    <subcellularLocation>
        <location evidence="2">Membrane</location>
        <topology evidence="2">Multi-pass membrane protein</topology>
    </subcellularLocation>
</comment>
<evidence type="ECO:0000256" key="6">
    <source>
        <dbReference type="ARBA" id="ARBA00023136"/>
    </source>
</evidence>
<feature type="transmembrane region" description="Helical" evidence="7">
    <location>
        <begin position="31"/>
        <end position="47"/>
    </location>
</feature>
<feature type="transmembrane region" description="Helical" evidence="7">
    <location>
        <begin position="142"/>
        <end position="167"/>
    </location>
</feature>
<dbReference type="SUPFAM" id="SSF46565">
    <property type="entry name" value="Chaperone J-domain"/>
    <property type="match status" value="1"/>
</dbReference>
<reference evidence="9" key="1">
    <citation type="submission" date="2022-11" db="UniProtKB">
        <authorList>
            <consortium name="EnsemblMetazoa"/>
        </authorList>
    </citation>
    <scope>IDENTIFICATION</scope>
</reference>
<feature type="transmembrane region" description="Helical" evidence="7">
    <location>
        <begin position="199"/>
        <end position="219"/>
    </location>
</feature>
<dbReference type="InterPro" id="IPR036869">
    <property type="entry name" value="J_dom_sf"/>
</dbReference>
<dbReference type="EnsemblMetazoa" id="XM_038193118.1">
    <property type="protein sequence ID" value="XP_038049046.1"/>
    <property type="gene ID" value="LOC119722786"/>
</dbReference>
<keyword evidence="6 7" id="KW-0472">Membrane</keyword>
<feature type="domain" description="J" evidence="8">
    <location>
        <begin position="283"/>
        <end position="355"/>
    </location>
</feature>
<dbReference type="PANTHER" id="PTHR44733:SF1">
    <property type="entry name" value="DNAJ HOMOLOG SUBFAMILY C MEMBER 22"/>
    <property type="match status" value="1"/>
</dbReference>
<evidence type="ECO:0000256" key="1">
    <source>
        <dbReference type="ARBA" id="ARBA00002080"/>
    </source>
</evidence>
<organism evidence="9 10">
    <name type="scientific">Patiria miniata</name>
    <name type="common">Bat star</name>
    <name type="synonym">Asterina miniata</name>
    <dbReference type="NCBI Taxonomy" id="46514"/>
    <lineage>
        <taxon>Eukaryota</taxon>
        <taxon>Metazoa</taxon>
        <taxon>Echinodermata</taxon>
        <taxon>Eleutherozoa</taxon>
        <taxon>Asterozoa</taxon>
        <taxon>Asteroidea</taxon>
        <taxon>Valvatacea</taxon>
        <taxon>Valvatida</taxon>
        <taxon>Asterinidae</taxon>
        <taxon>Patiria</taxon>
    </lineage>
</organism>
<protein>
    <recommendedName>
        <fullName evidence="3">DnaJ homolog subfamily C member 22</fullName>
    </recommendedName>
</protein>